<evidence type="ECO:0000256" key="6">
    <source>
        <dbReference type="PROSITE-ProRule" id="PRU00302"/>
    </source>
</evidence>
<dbReference type="Pfam" id="PF00431">
    <property type="entry name" value="CUB"/>
    <property type="match status" value="3"/>
</dbReference>
<feature type="disulfide bond" evidence="5">
    <location>
        <begin position="169"/>
        <end position="187"/>
    </location>
</feature>
<feature type="domain" description="Sushi" evidence="10">
    <location>
        <begin position="538"/>
        <end position="599"/>
    </location>
</feature>
<feature type="domain" description="CUB" evidence="8">
    <location>
        <begin position="429"/>
        <end position="539"/>
    </location>
</feature>
<dbReference type="SUPFAM" id="SSF49854">
    <property type="entry name" value="Spermadhesin, CUB domain"/>
    <property type="match status" value="3"/>
</dbReference>
<dbReference type="PROSITE" id="PS01180">
    <property type="entry name" value="CUB"/>
    <property type="match status" value="3"/>
</dbReference>
<dbReference type="SMART" id="SM00042">
    <property type="entry name" value="CUB"/>
    <property type="match status" value="3"/>
</dbReference>
<dbReference type="InterPro" id="IPR000859">
    <property type="entry name" value="CUB_dom"/>
</dbReference>
<dbReference type="InterPro" id="IPR001304">
    <property type="entry name" value="C-type_lectin-like"/>
</dbReference>
<dbReference type="InterPro" id="IPR000436">
    <property type="entry name" value="Sushi_SCR_CCP_dom"/>
</dbReference>
<evidence type="ECO:0000259" key="10">
    <source>
        <dbReference type="PROSITE" id="PS50923"/>
    </source>
</evidence>
<comment type="caution">
    <text evidence="6">Lacks conserved residue(s) required for the propagation of feature annotation.</text>
</comment>
<evidence type="ECO:0000313" key="11">
    <source>
        <dbReference type="EMBL" id="CAB3236906.1"/>
    </source>
</evidence>
<organism evidence="11 12">
    <name type="scientific">Arctia plantaginis</name>
    <name type="common">Wood tiger moth</name>
    <name type="synonym">Phalaena plantaginis</name>
    <dbReference type="NCBI Taxonomy" id="874455"/>
    <lineage>
        <taxon>Eukaryota</taxon>
        <taxon>Metazoa</taxon>
        <taxon>Ecdysozoa</taxon>
        <taxon>Arthropoda</taxon>
        <taxon>Hexapoda</taxon>
        <taxon>Insecta</taxon>
        <taxon>Pterygota</taxon>
        <taxon>Neoptera</taxon>
        <taxon>Endopterygota</taxon>
        <taxon>Lepidoptera</taxon>
        <taxon>Glossata</taxon>
        <taxon>Ditrysia</taxon>
        <taxon>Noctuoidea</taxon>
        <taxon>Erebidae</taxon>
        <taxon>Arctiinae</taxon>
        <taxon>Arctia</taxon>
    </lineage>
</organism>
<evidence type="ECO:0000259" key="8">
    <source>
        <dbReference type="PROSITE" id="PS01180"/>
    </source>
</evidence>
<evidence type="ECO:0000256" key="1">
    <source>
        <dbReference type="ARBA" id="ARBA00022729"/>
    </source>
</evidence>
<reference evidence="11 12" key="1">
    <citation type="submission" date="2020-04" db="EMBL/GenBank/DDBJ databases">
        <authorList>
            <person name="Wallbank WR R."/>
            <person name="Pardo Diaz C."/>
            <person name="Kozak K."/>
            <person name="Martin S."/>
            <person name="Jiggins C."/>
            <person name="Moest M."/>
            <person name="Warren A I."/>
            <person name="Byers J.R.P. K."/>
            <person name="Montejo-Kovacevich G."/>
            <person name="Yen C E."/>
        </authorList>
    </citation>
    <scope>NUCLEOTIDE SEQUENCE [LARGE SCALE GENOMIC DNA]</scope>
</reference>
<dbReference type="FunFam" id="2.60.120.290:FF:000048">
    <property type="entry name" value="Uncharacterized protein, isoform A"/>
    <property type="match status" value="1"/>
</dbReference>
<dbReference type="Gene3D" id="2.60.120.290">
    <property type="entry name" value="Spermadhesin, CUB domain"/>
    <property type="match status" value="3"/>
</dbReference>
<evidence type="ECO:0000256" key="3">
    <source>
        <dbReference type="ARBA" id="ARBA00023157"/>
    </source>
</evidence>
<evidence type="ECO:0000256" key="5">
    <source>
        <dbReference type="PROSITE-ProRule" id="PRU00124"/>
    </source>
</evidence>
<feature type="disulfide bond" evidence="5">
    <location>
        <begin position="162"/>
        <end position="174"/>
    </location>
</feature>
<dbReference type="InterPro" id="IPR016187">
    <property type="entry name" value="CTDL_fold"/>
</dbReference>
<comment type="caution">
    <text evidence="11">The sequence shown here is derived from an EMBL/GenBank/DDBJ whole genome shotgun (WGS) entry which is preliminary data.</text>
</comment>
<evidence type="ECO:0000259" key="9">
    <source>
        <dbReference type="PROSITE" id="PS50041"/>
    </source>
</evidence>
<dbReference type="SUPFAM" id="SSF57535">
    <property type="entry name" value="Complement control module/SCR domain"/>
    <property type="match status" value="1"/>
</dbReference>
<dbReference type="PROSITE" id="PS50041">
    <property type="entry name" value="C_TYPE_LECTIN_2"/>
    <property type="match status" value="1"/>
</dbReference>
<protein>
    <submittedName>
        <fullName evidence="11">Uncharacterized protein</fullName>
    </submittedName>
</protein>
<dbReference type="Gene3D" id="2.10.70.10">
    <property type="entry name" value="Complement Module, domain 1"/>
    <property type="match status" value="1"/>
</dbReference>
<dbReference type="SUPFAM" id="SSF56436">
    <property type="entry name" value="C-type lectin-like"/>
    <property type="match status" value="1"/>
</dbReference>
<feature type="disulfide bond" evidence="5">
    <location>
        <begin position="181"/>
        <end position="196"/>
    </location>
</feature>
<dbReference type="PANTHER" id="PTHR24255:SF31">
    <property type="entry name" value="CUBILIN-LIKE PROTEIN"/>
    <property type="match status" value="1"/>
</dbReference>
<dbReference type="PROSITE" id="PS50923">
    <property type="entry name" value="SUSHI"/>
    <property type="match status" value="1"/>
</dbReference>
<name>A0A8S0ZUN7_ARCPL</name>
<feature type="chain" id="PRO_5035866928" evidence="7">
    <location>
        <begin position="22"/>
        <end position="611"/>
    </location>
</feature>
<dbReference type="SUPFAM" id="SSF57424">
    <property type="entry name" value="LDL receptor-like module"/>
    <property type="match status" value="1"/>
</dbReference>
<keyword evidence="12" id="KW-1185">Reference proteome</keyword>
<dbReference type="Gene3D" id="3.10.100.10">
    <property type="entry name" value="Mannose-Binding Protein A, subunit A"/>
    <property type="match status" value="1"/>
</dbReference>
<dbReference type="InterPro" id="IPR036055">
    <property type="entry name" value="LDL_receptor-like_sf"/>
</dbReference>
<evidence type="ECO:0000313" key="12">
    <source>
        <dbReference type="Proteomes" id="UP000494106"/>
    </source>
</evidence>
<feature type="disulfide bond" evidence="4">
    <location>
        <begin position="429"/>
        <end position="456"/>
    </location>
</feature>
<dbReference type="OrthoDB" id="430340at2759"/>
<dbReference type="SMART" id="SM00034">
    <property type="entry name" value="CLECT"/>
    <property type="match status" value="1"/>
</dbReference>
<dbReference type="GO" id="GO:0005615">
    <property type="term" value="C:extracellular space"/>
    <property type="evidence" value="ECO:0007669"/>
    <property type="project" value="TreeGrafter"/>
</dbReference>
<dbReference type="PROSITE" id="PS50068">
    <property type="entry name" value="LDLRA_2"/>
    <property type="match status" value="1"/>
</dbReference>
<dbReference type="InterPro" id="IPR035976">
    <property type="entry name" value="Sushi/SCR/CCP_sf"/>
</dbReference>
<dbReference type="FunFam" id="4.10.400.10:FF:000119">
    <property type="entry name" value="Suppressor of tumorigenicity 14 protein homolog"/>
    <property type="match status" value="1"/>
</dbReference>
<keyword evidence="2" id="KW-0378">Hydrolase</keyword>
<dbReference type="InterPro" id="IPR035914">
    <property type="entry name" value="Sperma_CUB_dom_sf"/>
</dbReference>
<feature type="disulfide bond" evidence="6">
    <location>
        <begin position="540"/>
        <end position="583"/>
    </location>
</feature>
<dbReference type="Pfam" id="PF00059">
    <property type="entry name" value="Lectin_C"/>
    <property type="match status" value="1"/>
</dbReference>
<dbReference type="EMBL" id="CADEBC010000488">
    <property type="protein sequence ID" value="CAB3236906.1"/>
    <property type="molecule type" value="Genomic_DNA"/>
</dbReference>
<keyword evidence="1 7" id="KW-0732">Signal</keyword>
<dbReference type="SMART" id="SM00032">
    <property type="entry name" value="CCP"/>
    <property type="match status" value="1"/>
</dbReference>
<dbReference type="Gene3D" id="4.10.400.10">
    <property type="entry name" value="Low-density Lipoprotein Receptor"/>
    <property type="match status" value="1"/>
</dbReference>
<keyword evidence="3 6" id="KW-1015">Disulfide bond</keyword>
<dbReference type="Proteomes" id="UP000494106">
    <property type="component" value="Unassembled WGS sequence"/>
</dbReference>
<dbReference type="Pfam" id="PF00057">
    <property type="entry name" value="Ldl_recept_a"/>
    <property type="match status" value="1"/>
</dbReference>
<feature type="signal peptide" evidence="7">
    <location>
        <begin position="1"/>
        <end position="21"/>
    </location>
</feature>
<proteinExistence type="predicted"/>
<keyword evidence="2" id="KW-0645">Protease</keyword>
<dbReference type="AlphaFoldDB" id="A0A8S0ZUN7"/>
<accession>A0A8S0ZUN7</accession>
<dbReference type="InterPro" id="IPR023415">
    <property type="entry name" value="LDLR_class-A_CS"/>
</dbReference>
<evidence type="ECO:0000256" key="2">
    <source>
        <dbReference type="ARBA" id="ARBA00022825"/>
    </source>
</evidence>
<feature type="domain" description="CUB" evidence="8">
    <location>
        <begin position="316"/>
        <end position="428"/>
    </location>
</feature>
<feature type="domain" description="CUB" evidence="8">
    <location>
        <begin position="200"/>
        <end position="312"/>
    </location>
</feature>
<dbReference type="InterPro" id="IPR016186">
    <property type="entry name" value="C-type_lectin-like/link_sf"/>
</dbReference>
<dbReference type="GO" id="GO:0004252">
    <property type="term" value="F:serine-type endopeptidase activity"/>
    <property type="evidence" value="ECO:0007669"/>
    <property type="project" value="TreeGrafter"/>
</dbReference>
<evidence type="ECO:0000256" key="4">
    <source>
        <dbReference type="PROSITE-ProRule" id="PRU00059"/>
    </source>
</evidence>
<dbReference type="CDD" id="cd00041">
    <property type="entry name" value="CUB"/>
    <property type="match status" value="3"/>
</dbReference>
<dbReference type="CDD" id="cd00037">
    <property type="entry name" value="CLECT"/>
    <property type="match status" value="1"/>
</dbReference>
<dbReference type="CDD" id="cd00033">
    <property type="entry name" value="CCP"/>
    <property type="match status" value="1"/>
</dbReference>
<dbReference type="PROSITE" id="PS01209">
    <property type="entry name" value="LDLRA_1"/>
    <property type="match status" value="1"/>
</dbReference>
<keyword evidence="2" id="KW-0720">Serine protease</keyword>
<dbReference type="SMART" id="SM00192">
    <property type="entry name" value="LDLa"/>
    <property type="match status" value="1"/>
</dbReference>
<gene>
    <name evidence="11" type="ORF">APLA_LOCUS6761</name>
</gene>
<dbReference type="PANTHER" id="PTHR24255">
    <property type="entry name" value="COMPLEMENT COMPONENT 1, S SUBCOMPONENT-RELATED"/>
    <property type="match status" value="1"/>
</dbReference>
<dbReference type="CDD" id="cd00112">
    <property type="entry name" value="LDLa"/>
    <property type="match status" value="1"/>
</dbReference>
<keyword evidence="6" id="KW-0768">Sushi</keyword>
<sequence length="611" mass="66783">MLIRCPAALCVVVFLLAASHASTEGNLFTCPNGWELKGLHCYKFFNIRHSWEKSAELCRRYGSELMVVDSYSENNMTASMVPSSPSNNHYWLGLATVDDLRTNTLESAGGALVSQYAGFWDLRQPNPKDGECVDVHVSSDSQSWELTTCETLLPFMCRAIACPAGTFHCSNGKCINAAFKCDKQDDCGDASDEMDCASECHYYMASSGDVVESPNYPHKYPPFSECKWTLEGPQGQNIVLQFQDFETEKSFDTVQILVGGRTEDKSVNLATLSGKQDLSNKIYVSASNFMIIKFSTDGSVERKGFRASWKTESSNCGGILRATPQGQVLTSPGYPNGYPGGLECVYVIEAQPGRIVSLEIADLELGMNRDYIVVKDGNTPSSAVLARLTGPGEENQKVVISTTNHLYMYFRTSLGDSKKGFNMRYSQGCKATIIASNGTVTSPAFSLKKYPNNQECLYRIKNPNGGPLSLKFDEFSIHPTDVVQVFDGMSTNGLRLHSENGFTVKPRITLTASSGEMLIRFLSDALHNGIGWKATFSADCPPLQSGIGALASNRDTAFGTVITFSCPIGQEFATGKSRITTKCLDGGQWSTTYIPSCQGMNPNQSKTPAYF</sequence>
<evidence type="ECO:0000256" key="7">
    <source>
        <dbReference type="SAM" id="SignalP"/>
    </source>
</evidence>
<feature type="domain" description="C-type lectin" evidence="9">
    <location>
        <begin position="37"/>
        <end position="158"/>
    </location>
</feature>
<dbReference type="InterPro" id="IPR002172">
    <property type="entry name" value="LDrepeatLR_classA_rpt"/>
</dbReference>